<dbReference type="Gene3D" id="3.30.70.2390">
    <property type="match status" value="1"/>
</dbReference>
<dbReference type="InterPro" id="IPR050922">
    <property type="entry name" value="LytR/CpsA/Psr_CW_biosynth"/>
</dbReference>
<proteinExistence type="inferred from homology"/>
<dbReference type="EMBL" id="BLLA01000001">
    <property type="protein sequence ID" value="GFG98375.1"/>
    <property type="molecule type" value="Genomic_DNA"/>
</dbReference>
<evidence type="ECO:0000313" key="7">
    <source>
        <dbReference type="Proteomes" id="UP000465301"/>
    </source>
</evidence>
<comment type="caution">
    <text evidence="6">The sequence shown here is derived from an EMBL/GenBank/DDBJ whole genome shotgun (WGS) entry which is preliminary data.</text>
</comment>
<dbReference type="NCBIfam" id="TIGR00350">
    <property type="entry name" value="lytR_cpsA_psr"/>
    <property type="match status" value="1"/>
</dbReference>
<evidence type="ECO:0008006" key="8">
    <source>
        <dbReference type="Google" id="ProtNLM"/>
    </source>
</evidence>
<evidence type="ECO:0000256" key="2">
    <source>
        <dbReference type="SAM" id="MobiDB-lite"/>
    </source>
</evidence>
<organism evidence="6 7">
    <name type="scientific">Mycobacterium timonense</name>
    <dbReference type="NCBI Taxonomy" id="701043"/>
    <lineage>
        <taxon>Bacteria</taxon>
        <taxon>Bacillati</taxon>
        <taxon>Actinomycetota</taxon>
        <taxon>Actinomycetes</taxon>
        <taxon>Mycobacteriales</taxon>
        <taxon>Mycobacteriaceae</taxon>
        <taxon>Mycobacterium</taxon>
        <taxon>Mycobacterium avium complex (MAC)</taxon>
    </lineage>
</organism>
<evidence type="ECO:0000259" key="5">
    <source>
        <dbReference type="Pfam" id="PF13399"/>
    </source>
</evidence>
<feature type="domain" description="Cell envelope-related transcriptional attenuator" evidence="4">
    <location>
        <begin position="101"/>
        <end position="281"/>
    </location>
</feature>
<keyword evidence="7" id="KW-1185">Reference proteome</keyword>
<feature type="region of interest" description="Disordered" evidence="2">
    <location>
        <begin position="480"/>
        <end position="525"/>
    </location>
</feature>
<evidence type="ECO:0000259" key="4">
    <source>
        <dbReference type="Pfam" id="PF03816"/>
    </source>
</evidence>
<dbReference type="Pfam" id="PF03816">
    <property type="entry name" value="LytR_cpsA_psr"/>
    <property type="match status" value="1"/>
</dbReference>
<name>A0A7I9ZC02_9MYCO</name>
<dbReference type="PANTHER" id="PTHR33392">
    <property type="entry name" value="POLYISOPRENYL-TEICHOIC ACID--PEPTIDOGLYCAN TEICHOIC ACID TRANSFERASE TAGU"/>
    <property type="match status" value="1"/>
</dbReference>
<feature type="region of interest" description="Disordered" evidence="2">
    <location>
        <begin position="156"/>
        <end position="175"/>
    </location>
</feature>
<dbReference type="Gene3D" id="3.40.630.190">
    <property type="entry name" value="LCP protein"/>
    <property type="match status" value="1"/>
</dbReference>
<dbReference type="InterPro" id="IPR027381">
    <property type="entry name" value="LytR/CpsA/Psr_C"/>
</dbReference>
<dbReference type="Proteomes" id="UP000465301">
    <property type="component" value="Unassembled WGS sequence"/>
</dbReference>
<evidence type="ECO:0000313" key="6">
    <source>
        <dbReference type="EMBL" id="GFG98375.1"/>
    </source>
</evidence>
<feature type="domain" description="LytR/CpsA/Psr regulator C-terminal" evidence="5">
    <location>
        <begin position="390"/>
        <end position="470"/>
    </location>
</feature>
<dbReference type="RefSeq" id="WP_014381483.1">
    <property type="nucleotide sequence ID" value="NZ_BLLA01000001.1"/>
</dbReference>
<accession>A0A7I9ZC02</accession>
<keyword evidence="3" id="KW-0472">Membrane</keyword>
<evidence type="ECO:0000256" key="3">
    <source>
        <dbReference type="SAM" id="Phobius"/>
    </source>
</evidence>
<dbReference type="AlphaFoldDB" id="A0A7I9ZC02"/>
<keyword evidence="3" id="KW-0812">Transmembrane</keyword>
<dbReference type="InterPro" id="IPR004474">
    <property type="entry name" value="LytR_CpsA_psr"/>
</dbReference>
<keyword evidence="3" id="KW-1133">Transmembrane helix</keyword>
<protein>
    <recommendedName>
        <fullName evidence="8">Transcriptional regulator</fullName>
    </recommendedName>
</protein>
<reference evidence="6 7" key="1">
    <citation type="journal article" date="2019" name="Emerg. Microbes Infect.">
        <title>Comprehensive subspecies identification of 175 nontuberculous mycobacteria species based on 7547 genomic profiles.</title>
        <authorList>
            <person name="Matsumoto Y."/>
            <person name="Kinjo T."/>
            <person name="Motooka D."/>
            <person name="Nabeya D."/>
            <person name="Jung N."/>
            <person name="Uechi K."/>
            <person name="Horii T."/>
            <person name="Iida T."/>
            <person name="Fujita J."/>
            <person name="Nakamura S."/>
        </authorList>
    </citation>
    <scope>NUCLEOTIDE SEQUENCE [LARGE SCALE GENOMIC DNA]</scope>
    <source>
        <strain evidence="6 7">JCM 30726</strain>
    </source>
</reference>
<feature type="compositionally biased region" description="Polar residues" evidence="2">
    <location>
        <begin position="512"/>
        <end position="525"/>
    </location>
</feature>
<dbReference type="PANTHER" id="PTHR33392:SF6">
    <property type="entry name" value="POLYISOPRENYL-TEICHOIC ACID--PEPTIDOGLYCAN TEICHOIC ACID TRANSFERASE TAGU"/>
    <property type="match status" value="1"/>
</dbReference>
<feature type="transmembrane region" description="Helical" evidence="3">
    <location>
        <begin position="20"/>
        <end position="39"/>
    </location>
</feature>
<evidence type="ECO:0000256" key="1">
    <source>
        <dbReference type="ARBA" id="ARBA00006068"/>
    </source>
</evidence>
<dbReference type="Pfam" id="PF13399">
    <property type="entry name" value="LytR_C"/>
    <property type="match status" value="1"/>
</dbReference>
<sequence length="525" mass="54073">MGGGAAQRSHRWVLLKGRLVAGIASAFVMAITGIGWTGYHTALGRIIISHALPNGAASLGDNQNILLMGLDSRLDQNGRPLPQEVYDALHAGDETSGGYNANVLIVVHISDRDGPVTAVSIPRDDYAELPGCPGSVCTGKIKQAYGLAYQQSLNTQAAGDSGGAGSTDLAAREQTAREAGRKAEISAVSDFLGISVDHFVEVTLGAFYQIAKAVEPITVCLNGDTRDSYSGADFHQGVQRIDAAEAMAFVRQRRDENDGSFTDFDRTRRQQAFLVSLVEAARSGGALSSVSGLRKMLEVARDNVAVDAGLDLGQFAARASRLTGRPLSLYTLPISGFGKDANGSDINLVDLAAIRRIVNERFMSDAPAALDAASPAAQSPPALTEPVILDVVNASSRDGLAAALEEALTGRGFTRGSVTTAAAAADDSTIEYGPGADAGAQVLSGQLHVPATADPSVASGTVRLTVGTRFPAADYLSHSEAQPGAAGDAPSSGQVSAVAATGSGDRAPAPTDLSQMTASSVPCVK</sequence>
<comment type="similarity">
    <text evidence="1">Belongs to the LytR/CpsA/Psr (LCP) family.</text>
</comment>
<gene>
    <name evidence="6" type="ORF">MTIM_42540</name>
</gene>